<reference evidence="4 5" key="2">
    <citation type="submission" date="2015-01" db="EMBL/GenBank/DDBJ databases">
        <title>Complete genome sequence of Pyrinomonas methylaliphatogenes type strain K22T.</title>
        <authorList>
            <person name="Lee K.C.Y."/>
            <person name="Power J.F."/>
            <person name="Dunfield P.F."/>
            <person name="Morgan X.C."/>
            <person name="Huttenhower C."/>
            <person name="Stott M.B."/>
        </authorList>
    </citation>
    <scope>NUCLEOTIDE SEQUENCE [LARGE SCALE GENOMIC DNA]</scope>
    <source>
        <strain evidence="4 5">K22</strain>
    </source>
</reference>
<organism evidence="4 5">
    <name type="scientific">Pyrinomonas methylaliphatogenes</name>
    <dbReference type="NCBI Taxonomy" id="454194"/>
    <lineage>
        <taxon>Bacteria</taxon>
        <taxon>Pseudomonadati</taxon>
        <taxon>Acidobacteriota</taxon>
        <taxon>Blastocatellia</taxon>
        <taxon>Blastocatellales</taxon>
        <taxon>Pyrinomonadaceae</taxon>
        <taxon>Pyrinomonas</taxon>
    </lineage>
</organism>
<gene>
    <name evidence="4" type="ORF">PYK22_00966</name>
</gene>
<dbReference type="RefSeq" id="WP_041975035.1">
    <property type="nucleotide sequence ID" value="NZ_CBXV010000004.1"/>
</dbReference>
<dbReference type="Gene3D" id="3.90.1010.10">
    <property type="match status" value="1"/>
</dbReference>
<dbReference type="GO" id="GO:0051536">
    <property type="term" value="F:iron-sulfur cluster binding"/>
    <property type="evidence" value="ECO:0007669"/>
    <property type="project" value="InterPro"/>
</dbReference>
<protein>
    <submittedName>
        <fullName evidence="4">SUF system FeS assembly protein, NifU family</fullName>
    </submittedName>
</protein>
<dbReference type="GO" id="GO:0005506">
    <property type="term" value="F:iron ion binding"/>
    <property type="evidence" value="ECO:0007669"/>
    <property type="project" value="InterPro"/>
</dbReference>
<feature type="region of interest" description="Disordered" evidence="2">
    <location>
        <begin position="143"/>
        <end position="162"/>
    </location>
</feature>
<keyword evidence="5" id="KW-1185">Reference proteome</keyword>
<sequence>MSELGELYQQVILDHNRKPRNFYEMEQATARAEGFNPLCGDQVTVYLKLDGELIKEISFVGSGCAISKAAASMMTQALKEKTKEEAEKLFEQFHRMVTGELDENSEPNELGRLKIFAGVRDYPVRVKCATLPWHTMRAALEGRETASTEDIGPDISSAHISA</sequence>
<dbReference type="EMBL" id="CBXV010000004">
    <property type="protein sequence ID" value="CDM64970.1"/>
    <property type="molecule type" value="Genomic_DNA"/>
</dbReference>
<dbReference type="Pfam" id="PF01592">
    <property type="entry name" value="NifU_N"/>
    <property type="match status" value="1"/>
</dbReference>
<evidence type="ECO:0000313" key="5">
    <source>
        <dbReference type="Proteomes" id="UP000031518"/>
    </source>
</evidence>
<name>A0A0B6WXS3_9BACT</name>
<dbReference type="OrthoDB" id="9804157at2"/>
<dbReference type="InterPro" id="IPR002871">
    <property type="entry name" value="NIF_FeS_clus_asmbl_NifU_N"/>
</dbReference>
<comment type="similarity">
    <text evidence="1">Belongs to the NifU family.</text>
</comment>
<evidence type="ECO:0000259" key="3">
    <source>
        <dbReference type="Pfam" id="PF01592"/>
    </source>
</evidence>
<dbReference type="Proteomes" id="UP000031518">
    <property type="component" value="Unassembled WGS sequence"/>
</dbReference>
<dbReference type="AlphaFoldDB" id="A0A0B6WXS3"/>
<dbReference type="GO" id="GO:0016226">
    <property type="term" value="P:iron-sulfur cluster assembly"/>
    <property type="evidence" value="ECO:0007669"/>
    <property type="project" value="InterPro"/>
</dbReference>
<evidence type="ECO:0000256" key="2">
    <source>
        <dbReference type="SAM" id="MobiDB-lite"/>
    </source>
</evidence>
<dbReference type="SUPFAM" id="SSF82649">
    <property type="entry name" value="SufE/NifU"/>
    <property type="match status" value="1"/>
</dbReference>
<dbReference type="PANTHER" id="PTHR10093">
    <property type="entry name" value="IRON-SULFUR CLUSTER ASSEMBLY ENZYME NIFU HOMOLOG"/>
    <property type="match status" value="1"/>
</dbReference>
<dbReference type="NCBIfam" id="TIGR01994">
    <property type="entry name" value="SUF_scaf_2"/>
    <property type="match status" value="1"/>
</dbReference>
<reference evidence="4 5" key="1">
    <citation type="submission" date="2013-12" db="EMBL/GenBank/DDBJ databases">
        <authorList>
            <person name="Stott M."/>
        </authorList>
    </citation>
    <scope>NUCLEOTIDE SEQUENCE [LARGE SCALE GENOMIC DNA]</scope>
    <source>
        <strain evidence="4 5">K22</strain>
    </source>
</reference>
<feature type="domain" description="NIF system FeS cluster assembly NifU N-terminal" evidence="3">
    <location>
        <begin position="8"/>
        <end position="128"/>
    </location>
</feature>
<dbReference type="FunFam" id="3.90.1010.10:FF:000002">
    <property type="entry name" value="Iron-sulfur cluster assembly scaffold protein NifU"/>
    <property type="match status" value="1"/>
</dbReference>
<accession>A0A0B6WXS3</accession>
<dbReference type="STRING" id="454194.PYK22_00966"/>
<dbReference type="CDD" id="cd06664">
    <property type="entry name" value="IscU_like"/>
    <property type="match status" value="1"/>
</dbReference>
<proteinExistence type="inferred from homology"/>
<evidence type="ECO:0000256" key="1">
    <source>
        <dbReference type="ARBA" id="ARBA00006420"/>
    </source>
</evidence>
<evidence type="ECO:0000313" key="4">
    <source>
        <dbReference type="EMBL" id="CDM64970.1"/>
    </source>
</evidence>